<dbReference type="OrthoDB" id="9798761at2"/>
<organism evidence="2 3">
    <name type="scientific">Neosynechococcus sphagnicola sy1</name>
    <dbReference type="NCBI Taxonomy" id="1497020"/>
    <lineage>
        <taxon>Bacteria</taxon>
        <taxon>Bacillati</taxon>
        <taxon>Cyanobacteriota</taxon>
        <taxon>Cyanophyceae</taxon>
        <taxon>Neosynechococcales</taxon>
        <taxon>Neosynechococcaceae</taxon>
        <taxon>Neosynechococcus</taxon>
    </lineage>
</organism>
<dbReference type="RefSeq" id="WP_052128988.1">
    <property type="nucleotide sequence ID" value="NZ_JJML01000083.1"/>
</dbReference>
<feature type="domain" description="Schlafen AlbA-2" evidence="1">
    <location>
        <begin position="1"/>
        <end position="75"/>
    </location>
</feature>
<reference evidence="2 3" key="1">
    <citation type="journal article" date="2014" name="Mol. Ecol.">
        <title>Evolution of Synechococcus.</title>
        <authorList>
            <person name="Dvorak P."/>
            <person name="Casamatta D."/>
            <person name="Hasler P."/>
            <person name="Poulickova A."/>
            <person name="Ondrej V."/>
            <person name="Sanges R."/>
        </authorList>
    </citation>
    <scope>NUCLEOTIDE SEQUENCE [LARGE SCALE GENOMIC DNA]</scope>
    <source>
        <strain evidence="2 3">CAUP A 1101</strain>
    </source>
</reference>
<dbReference type="STRING" id="1497020.DO97_20675"/>
<dbReference type="AlphaFoldDB" id="A0A098TH95"/>
<evidence type="ECO:0000313" key="3">
    <source>
        <dbReference type="Proteomes" id="UP000030170"/>
    </source>
</evidence>
<evidence type="ECO:0000259" key="1">
    <source>
        <dbReference type="Pfam" id="PF04326"/>
    </source>
</evidence>
<dbReference type="Gene3D" id="3.30.950.30">
    <property type="entry name" value="Schlafen, AAA domain"/>
    <property type="match status" value="1"/>
</dbReference>
<keyword evidence="3" id="KW-1185">Reference proteome</keyword>
<dbReference type="Proteomes" id="UP000030170">
    <property type="component" value="Unassembled WGS sequence"/>
</dbReference>
<sequence>MANTDGGVIILGVEEATHQISGLDDPAKTRKQLWDNLNNRGKVSVNLLTESDLQVTQIEGRSIIVLRVPRASRRQRPVFVGQNPLTGTYRPKRMF</sequence>
<protein>
    <recommendedName>
        <fullName evidence="1">Schlafen AlbA-2 domain-containing protein</fullName>
    </recommendedName>
</protein>
<accession>A0A098TH95</accession>
<comment type="caution">
    <text evidence="2">The sequence shown here is derived from an EMBL/GenBank/DDBJ whole genome shotgun (WGS) entry which is preliminary data.</text>
</comment>
<proteinExistence type="predicted"/>
<name>A0A098TH95_9CYAN</name>
<dbReference type="EMBL" id="JJML01000083">
    <property type="protein sequence ID" value="KGF71406.1"/>
    <property type="molecule type" value="Genomic_DNA"/>
</dbReference>
<dbReference type="InterPro" id="IPR007421">
    <property type="entry name" value="Schlafen_AlbA_2_dom"/>
</dbReference>
<evidence type="ECO:0000313" key="2">
    <source>
        <dbReference type="EMBL" id="KGF71406.1"/>
    </source>
</evidence>
<gene>
    <name evidence="2" type="ORF">DO97_20675</name>
</gene>
<dbReference type="InterPro" id="IPR038461">
    <property type="entry name" value="Schlafen_AlbA_2_dom_sf"/>
</dbReference>
<dbReference type="Pfam" id="PF04326">
    <property type="entry name" value="SLFN_AlbA_2"/>
    <property type="match status" value="1"/>
</dbReference>